<dbReference type="GO" id="GO:0003677">
    <property type="term" value="F:DNA binding"/>
    <property type="evidence" value="ECO:0007669"/>
    <property type="project" value="InterPro"/>
</dbReference>
<dbReference type="InterPro" id="IPR050815">
    <property type="entry name" value="TF_fung"/>
</dbReference>
<dbReference type="GO" id="GO:0006351">
    <property type="term" value="P:DNA-templated transcription"/>
    <property type="evidence" value="ECO:0007669"/>
    <property type="project" value="InterPro"/>
</dbReference>
<reference evidence="9" key="1">
    <citation type="journal article" date="2014" name="Proc. Natl. Acad. Sci. U.S.A.">
        <title>Extensive sampling of basidiomycete genomes demonstrates inadequacy of the white-rot/brown-rot paradigm for wood decay fungi.</title>
        <authorList>
            <person name="Riley R."/>
            <person name="Salamov A.A."/>
            <person name="Brown D.W."/>
            <person name="Nagy L.G."/>
            <person name="Floudas D."/>
            <person name="Held B.W."/>
            <person name="Levasseur A."/>
            <person name="Lombard V."/>
            <person name="Morin E."/>
            <person name="Otillar R."/>
            <person name="Lindquist E.A."/>
            <person name="Sun H."/>
            <person name="LaButti K.M."/>
            <person name="Schmutz J."/>
            <person name="Jabbour D."/>
            <person name="Luo H."/>
            <person name="Baker S.E."/>
            <person name="Pisabarro A.G."/>
            <person name="Walton J.D."/>
            <person name="Blanchette R.A."/>
            <person name="Henrissat B."/>
            <person name="Martin F."/>
            <person name="Cullen D."/>
            <person name="Hibbett D.S."/>
            <person name="Grigoriev I.V."/>
        </authorList>
    </citation>
    <scope>NUCLEOTIDE SEQUENCE [LARGE SCALE GENOMIC DNA]</scope>
    <source>
        <strain evidence="9">FD-172 SS1</strain>
    </source>
</reference>
<dbReference type="GO" id="GO:0008270">
    <property type="term" value="F:zinc ion binding"/>
    <property type="evidence" value="ECO:0007669"/>
    <property type="project" value="InterPro"/>
</dbReference>
<protein>
    <recommendedName>
        <fullName evidence="7">Zn(2)-C6 fungal-type domain-containing protein</fullName>
    </recommendedName>
</protein>
<evidence type="ECO:0000256" key="4">
    <source>
        <dbReference type="ARBA" id="ARBA00023163"/>
    </source>
</evidence>
<dbReference type="Gene3D" id="4.10.240.10">
    <property type="entry name" value="Zn(2)-C6 fungal-type DNA-binding domain"/>
    <property type="match status" value="1"/>
</dbReference>
<keyword evidence="9" id="KW-1185">Reference proteome</keyword>
<name>A0A067MWP9_BOTB1</name>
<dbReference type="InParanoid" id="A0A067MWP9"/>
<sequence length="536" mass="59735">MTSQTPSHLVLVRGSACLQCRRKKRRCDAAKPRCGPCKRARSSSDCTYNPTTSADGSEAQATGSGETGSTSQISPKPGARRPLHALGSGPLDGPNSLRDPFAGLFKEKDMLTNIRDPLIDVFLKYSWIYFAEWNIDRFWVAYKLPPSHPQSIHPALLDAMCLLGCIQTRHVSRAYEPLFRARLQRSLHDCLAAADRLLDFIRASTMAAAYSLLKGRHIDGQNRFAVIAQFAMACGLHQIDTYDLPSLKLLPLLKKPKDLIELGDMIYTWWCIFCGDRIGALLANTPSTIPHNDKTITTMWPCLLSDYANGRAAHTPYSGLSVFQLPDHGLNAISSAYENVTAFRAKGFALLYYATFLREGPDTANEVRAAIRAASLLADSIVSYRNLVCPNFDRAQNREDPSHDNALILALTLAYASIIQLLHTFSNNDVGVYKQRLEIAQTCARLGVEATRVNLDLLNVIIWLPWASAYEVLAWEYIRLCALKDTEGAAAIRVDLDGMMDSLQKFAGHYTFKTTWPFQQLKRFNIHSAQLTGMER</sequence>
<evidence type="ECO:0000256" key="6">
    <source>
        <dbReference type="SAM" id="MobiDB-lite"/>
    </source>
</evidence>
<evidence type="ECO:0000259" key="7">
    <source>
        <dbReference type="PROSITE" id="PS50048"/>
    </source>
</evidence>
<organism evidence="8 9">
    <name type="scientific">Botryobasidium botryosum (strain FD-172 SS1)</name>
    <dbReference type="NCBI Taxonomy" id="930990"/>
    <lineage>
        <taxon>Eukaryota</taxon>
        <taxon>Fungi</taxon>
        <taxon>Dikarya</taxon>
        <taxon>Basidiomycota</taxon>
        <taxon>Agaricomycotina</taxon>
        <taxon>Agaricomycetes</taxon>
        <taxon>Cantharellales</taxon>
        <taxon>Botryobasidiaceae</taxon>
        <taxon>Botryobasidium</taxon>
    </lineage>
</organism>
<feature type="compositionally biased region" description="Polar residues" evidence="6">
    <location>
        <begin position="43"/>
        <end position="74"/>
    </location>
</feature>
<dbReference type="Pfam" id="PF04082">
    <property type="entry name" value="Fungal_trans"/>
    <property type="match status" value="1"/>
</dbReference>
<dbReference type="SMART" id="SM00066">
    <property type="entry name" value="GAL4"/>
    <property type="match status" value="1"/>
</dbReference>
<keyword evidence="5" id="KW-0539">Nucleus</keyword>
<accession>A0A067MWP9</accession>
<gene>
    <name evidence="8" type="ORF">BOTBODRAFT_27581</name>
</gene>
<dbReference type="PROSITE" id="PS50048">
    <property type="entry name" value="ZN2_CY6_FUNGAL_2"/>
    <property type="match status" value="1"/>
</dbReference>
<dbReference type="InterPro" id="IPR036864">
    <property type="entry name" value="Zn2-C6_fun-type_DNA-bd_sf"/>
</dbReference>
<dbReference type="CDD" id="cd12148">
    <property type="entry name" value="fungal_TF_MHR"/>
    <property type="match status" value="1"/>
</dbReference>
<dbReference type="Proteomes" id="UP000027195">
    <property type="component" value="Unassembled WGS sequence"/>
</dbReference>
<keyword evidence="4" id="KW-0804">Transcription</keyword>
<dbReference type="STRING" id="930990.A0A067MWP9"/>
<dbReference type="PROSITE" id="PS00463">
    <property type="entry name" value="ZN2_CY6_FUNGAL_1"/>
    <property type="match status" value="1"/>
</dbReference>
<evidence type="ECO:0000256" key="1">
    <source>
        <dbReference type="ARBA" id="ARBA00004123"/>
    </source>
</evidence>
<comment type="subcellular location">
    <subcellularLocation>
        <location evidence="1">Nucleus</location>
    </subcellularLocation>
</comment>
<dbReference type="CDD" id="cd00067">
    <property type="entry name" value="GAL4"/>
    <property type="match status" value="1"/>
</dbReference>
<dbReference type="GO" id="GO:0005634">
    <property type="term" value="C:nucleus"/>
    <property type="evidence" value="ECO:0007669"/>
    <property type="project" value="UniProtKB-SubCell"/>
</dbReference>
<dbReference type="HOGENOM" id="CLU_022337_0_0_1"/>
<dbReference type="PANTHER" id="PTHR47338">
    <property type="entry name" value="ZN(II)2CYS6 TRANSCRIPTION FACTOR (EUROFUNG)-RELATED"/>
    <property type="match status" value="1"/>
</dbReference>
<proteinExistence type="predicted"/>
<evidence type="ECO:0000256" key="3">
    <source>
        <dbReference type="ARBA" id="ARBA00023015"/>
    </source>
</evidence>
<dbReference type="InterPro" id="IPR007219">
    <property type="entry name" value="XnlR_reg_dom"/>
</dbReference>
<dbReference type="Pfam" id="PF00172">
    <property type="entry name" value="Zn_clus"/>
    <property type="match status" value="1"/>
</dbReference>
<evidence type="ECO:0000313" key="8">
    <source>
        <dbReference type="EMBL" id="KDQ20173.1"/>
    </source>
</evidence>
<dbReference type="SUPFAM" id="SSF57701">
    <property type="entry name" value="Zn2/Cys6 DNA-binding domain"/>
    <property type="match status" value="1"/>
</dbReference>
<keyword evidence="3" id="KW-0805">Transcription regulation</keyword>
<dbReference type="PANTHER" id="PTHR47338:SF29">
    <property type="entry name" value="ZN(2)-C6 FUNGAL-TYPE DOMAIN-CONTAINING PROTEIN"/>
    <property type="match status" value="1"/>
</dbReference>
<evidence type="ECO:0000256" key="2">
    <source>
        <dbReference type="ARBA" id="ARBA00022723"/>
    </source>
</evidence>
<dbReference type="InterPro" id="IPR001138">
    <property type="entry name" value="Zn2Cys6_DnaBD"/>
</dbReference>
<dbReference type="OrthoDB" id="2309723at2759"/>
<keyword evidence="2" id="KW-0479">Metal-binding</keyword>
<feature type="domain" description="Zn(2)-C6 fungal-type" evidence="7">
    <location>
        <begin position="16"/>
        <end position="48"/>
    </location>
</feature>
<dbReference type="GO" id="GO:0000981">
    <property type="term" value="F:DNA-binding transcription factor activity, RNA polymerase II-specific"/>
    <property type="evidence" value="ECO:0007669"/>
    <property type="project" value="InterPro"/>
</dbReference>
<feature type="region of interest" description="Disordered" evidence="6">
    <location>
        <begin position="30"/>
        <end position="94"/>
    </location>
</feature>
<dbReference type="AlphaFoldDB" id="A0A067MWP9"/>
<evidence type="ECO:0000313" key="9">
    <source>
        <dbReference type="Proteomes" id="UP000027195"/>
    </source>
</evidence>
<evidence type="ECO:0000256" key="5">
    <source>
        <dbReference type="ARBA" id="ARBA00023242"/>
    </source>
</evidence>
<dbReference type="EMBL" id="KL198018">
    <property type="protein sequence ID" value="KDQ20173.1"/>
    <property type="molecule type" value="Genomic_DNA"/>
</dbReference>